<feature type="chain" id="PRO_5032997355" evidence="1">
    <location>
        <begin position="25"/>
        <end position="190"/>
    </location>
</feature>
<feature type="signal peptide" evidence="1">
    <location>
        <begin position="1"/>
        <end position="24"/>
    </location>
</feature>
<name>A0A835GBK8_SPOEX</name>
<dbReference type="PROSITE" id="PS51257">
    <property type="entry name" value="PROKAR_LIPOPROTEIN"/>
    <property type="match status" value="1"/>
</dbReference>
<evidence type="ECO:0000313" key="3">
    <source>
        <dbReference type="Proteomes" id="UP000648187"/>
    </source>
</evidence>
<keyword evidence="3" id="KW-1185">Reference proteome</keyword>
<keyword evidence="1" id="KW-0732">Signal</keyword>
<sequence>MAVTRTLFVSVFIVVLISCKQCAARSTGDIIKNDLDVAEGFRIGFDGDITLRMPAVISRNVIIIINGIIDPHHATLTVELPSESGGQSCLIQYDFRENILNITQAADGNVYTTYTDLQISPELSVGPTFTLTLHARVDTSNEHLLGVTFNGNGDGDSEQLLCKIQNFEDIDKIVIKEGVAIVNSLFYKFK</sequence>
<organism evidence="2 3">
    <name type="scientific">Spodoptera exigua</name>
    <name type="common">Beet armyworm</name>
    <name type="synonym">Noctua fulgens</name>
    <dbReference type="NCBI Taxonomy" id="7107"/>
    <lineage>
        <taxon>Eukaryota</taxon>
        <taxon>Metazoa</taxon>
        <taxon>Ecdysozoa</taxon>
        <taxon>Arthropoda</taxon>
        <taxon>Hexapoda</taxon>
        <taxon>Insecta</taxon>
        <taxon>Pterygota</taxon>
        <taxon>Neoptera</taxon>
        <taxon>Endopterygota</taxon>
        <taxon>Lepidoptera</taxon>
        <taxon>Glossata</taxon>
        <taxon>Ditrysia</taxon>
        <taxon>Noctuoidea</taxon>
        <taxon>Noctuidae</taxon>
        <taxon>Amphipyrinae</taxon>
        <taxon>Spodoptera</taxon>
    </lineage>
</organism>
<gene>
    <name evidence="2" type="ORF">HW555_009623</name>
</gene>
<accession>A0A835GBK8</accession>
<protein>
    <submittedName>
        <fullName evidence="2">Uncharacterized protein</fullName>
    </submittedName>
</protein>
<dbReference type="Proteomes" id="UP000648187">
    <property type="component" value="Unassembled WGS sequence"/>
</dbReference>
<evidence type="ECO:0000256" key="1">
    <source>
        <dbReference type="SAM" id="SignalP"/>
    </source>
</evidence>
<reference evidence="2" key="1">
    <citation type="submission" date="2020-08" db="EMBL/GenBank/DDBJ databases">
        <title>Spodoptera exigua strain:BAW_Kor-Di-RS1 Genome sequencing and assembly.</title>
        <authorList>
            <person name="Kim J."/>
            <person name="Nam H.Y."/>
            <person name="Kwon M."/>
            <person name="Choi J.H."/>
            <person name="Cho S.R."/>
            <person name="Kim G.-H."/>
        </authorList>
    </citation>
    <scope>NUCLEOTIDE SEQUENCE</scope>
    <source>
        <strain evidence="2">BAW_Kor-Di-RS1</strain>
        <tissue evidence="2">Whole-body</tissue>
    </source>
</reference>
<evidence type="ECO:0000313" key="2">
    <source>
        <dbReference type="EMBL" id="KAF9411620.1"/>
    </source>
</evidence>
<proteinExistence type="predicted"/>
<comment type="caution">
    <text evidence="2">The sequence shown here is derived from an EMBL/GenBank/DDBJ whole genome shotgun (WGS) entry which is preliminary data.</text>
</comment>
<dbReference type="EMBL" id="JACKWZ010000219">
    <property type="protein sequence ID" value="KAF9411620.1"/>
    <property type="molecule type" value="Genomic_DNA"/>
</dbReference>
<dbReference type="AlphaFoldDB" id="A0A835GBK8"/>